<dbReference type="InterPro" id="IPR050382">
    <property type="entry name" value="MFS_Na/Anion_cotransporter"/>
</dbReference>
<dbReference type="GO" id="GO:0022857">
    <property type="term" value="F:transmembrane transporter activity"/>
    <property type="evidence" value="ECO:0007669"/>
    <property type="project" value="TreeGrafter"/>
</dbReference>
<feature type="region of interest" description="Disordered" evidence="5">
    <location>
        <begin position="630"/>
        <end position="803"/>
    </location>
</feature>
<dbReference type="InterPro" id="IPR027378">
    <property type="entry name" value="Nucleotide_channel_N"/>
</dbReference>
<gene>
    <name evidence="7" type="ORF">Anas_09201</name>
</gene>
<dbReference type="AlphaFoldDB" id="A0A5N5SLS6"/>
<evidence type="ECO:0000256" key="4">
    <source>
        <dbReference type="ARBA" id="ARBA00023136"/>
    </source>
</evidence>
<evidence type="ECO:0000256" key="6">
    <source>
        <dbReference type="SAM" id="Phobius"/>
    </source>
</evidence>
<feature type="compositionally biased region" description="Low complexity" evidence="5">
    <location>
        <begin position="630"/>
        <end position="643"/>
    </location>
</feature>
<dbReference type="PANTHER" id="PTHR11662:SF399">
    <property type="entry name" value="FI19708P1-RELATED"/>
    <property type="match status" value="1"/>
</dbReference>
<feature type="compositionally biased region" description="Basic and acidic residues" evidence="5">
    <location>
        <begin position="684"/>
        <end position="704"/>
    </location>
</feature>
<dbReference type="GO" id="GO:0016020">
    <property type="term" value="C:membrane"/>
    <property type="evidence" value="ECO:0007669"/>
    <property type="project" value="UniProtKB-SubCell"/>
</dbReference>
<protein>
    <recommendedName>
        <fullName evidence="9">Sialin</fullName>
    </recommendedName>
</protein>
<feature type="region of interest" description="Disordered" evidence="5">
    <location>
        <begin position="292"/>
        <end position="316"/>
    </location>
</feature>
<dbReference type="OrthoDB" id="2985014at2759"/>
<evidence type="ECO:0000256" key="3">
    <source>
        <dbReference type="ARBA" id="ARBA00022989"/>
    </source>
</evidence>
<evidence type="ECO:0000313" key="7">
    <source>
        <dbReference type="EMBL" id="KAB7494983.1"/>
    </source>
</evidence>
<feature type="compositionally biased region" description="Polar residues" evidence="5">
    <location>
        <begin position="292"/>
        <end position="304"/>
    </location>
</feature>
<keyword evidence="8" id="KW-1185">Reference proteome</keyword>
<feature type="compositionally biased region" description="Polar residues" evidence="5">
    <location>
        <begin position="189"/>
        <end position="198"/>
    </location>
</feature>
<dbReference type="GO" id="GO:0006820">
    <property type="term" value="P:monoatomic anion transport"/>
    <property type="evidence" value="ECO:0007669"/>
    <property type="project" value="TreeGrafter"/>
</dbReference>
<feature type="transmembrane region" description="Helical" evidence="6">
    <location>
        <begin position="870"/>
        <end position="898"/>
    </location>
</feature>
<reference evidence="7 8" key="1">
    <citation type="journal article" date="2019" name="PLoS Biol.">
        <title>Sex chromosomes control vertical transmission of feminizing Wolbachia symbionts in an isopod.</title>
        <authorList>
            <person name="Becking T."/>
            <person name="Chebbi M.A."/>
            <person name="Giraud I."/>
            <person name="Moumen B."/>
            <person name="Laverre T."/>
            <person name="Caubet Y."/>
            <person name="Peccoud J."/>
            <person name="Gilbert C."/>
            <person name="Cordaux R."/>
        </authorList>
    </citation>
    <scope>NUCLEOTIDE SEQUENCE [LARGE SCALE GENOMIC DNA]</scope>
    <source>
        <strain evidence="7">ANa2</strain>
        <tissue evidence="7">Whole body excluding digestive tract and cuticle</tissue>
    </source>
</reference>
<dbReference type="SUPFAM" id="SSF103473">
    <property type="entry name" value="MFS general substrate transporter"/>
    <property type="match status" value="1"/>
</dbReference>
<dbReference type="Proteomes" id="UP000326759">
    <property type="component" value="Unassembled WGS sequence"/>
</dbReference>
<feature type="compositionally biased region" description="Basic and acidic residues" evidence="5">
    <location>
        <begin position="664"/>
        <end position="677"/>
    </location>
</feature>
<evidence type="ECO:0000256" key="1">
    <source>
        <dbReference type="ARBA" id="ARBA00004141"/>
    </source>
</evidence>
<evidence type="ECO:0008006" key="9">
    <source>
        <dbReference type="Google" id="ProtNLM"/>
    </source>
</evidence>
<comment type="subcellular location">
    <subcellularLocation>
        <location evidence="1">Membrane</location>
        <topology evidence="1">Multi-pass membrane protein</topology>
    </subcellularLocation>
</comment>
<evidence type="ECO:0000256" key="2">
    <source>
        <dbReference type="ARBA" id="ARBA00022692"/>
    </source>
</evidence>
<feature type="non-terminal residue" evidence="7">
    <location>
        <position position="1"/>
    </location>
</feature>
<feature type="transmembrane region" description="Helical" evidence="6">
    <location>
        <begin position="42"/>
        <end position="70"/>
    </location>
</feature>
<proteinExistence type="predicted"/>
<feature type="compositionally biased region" description="Acidic residues" evidence="5">
    <location>
        <begin position="762"/>
        <end position="794"/>
    </location>
</feature>
<accession>A0A5N5SLS6</accession>
<feature type="compositionally biased region" description="Basic and acidic residues" evidence="5">
    <location>
        <begin position="716"/>
        <end position="725"/>
    </location>
</feature>
<comment type="caution">
    <text evidence="7">The sequence shown here is derived from an EMBL/GenBank/DDBJ whole genome shotgun (WGS) entry which is preliminary data.</text>
</comment>
<feature type="non-terminal residue" evidence="7">
    <location>
        <position position="908"/>
    </location>
</feature>
<organism evidence="7 8">
    <name type="scientific">Armadillidium nasatum</name>
    <dbReference type="NCBI Taxonomy" id="96803"/>
    <lineage>
        <taxon>Eukaryota</taxon>
        <taxon>Metazoa</taxon>
        <taxon>Ecdysozoa</taxon>
        <taxon>Arthropoda</taxon>
        <taxon>Crustacea</taxon>
        <taxon>Multicrustacea</taxon>
        <taxon>Malacostraca</taxon>
        <taxon>Eumalacostraca</taxon>
        <taxon>Peracarida</taxon>
        <taxon>Isopoda</taxon>
        <taxon>Oniscidea</taxon>
        <taxon>Crinocheta</taxon>
        <taxon>Armadillidiidae</taxon>
        <taxon>Armadillidium</taxon>
    </lineage>
</organism>
<evidence type="ECO:0000313" key="8">
    <source>
        <dbReference type="Proteomes" id="UP000326759"/>
    </source>
</evidence>
<sequence>YPYSNDHNETTQIGNGQIPRESDESRRGSIKITIPRELPQRYVLVLMGFFALVNIYMMHLNLFVALPAMIDYNATESLRALTQGNKSTLQDLENQNEKILTDLEEGNETFNKNFKHKDKRKEVDNGSSSEHMQHDVEFPDDVITIPKVTASSQVAENLTPSLSHSAVNANKKKSEAFVTSSKYSGENYDLSSTTTLKTGKNGDSRSTTENTPLIDGGSPKILSSRRKREVVDKSTNQTLTTEVTQEFTQSSSFENAIINSTTLNPEIIEIETRNTKANKEIIDFSSIGATTPMSLNSEFTSNKVSPESSPTDDPSEITLSPILNSSSQSALETSISNEKVKILTTSESSFTETNDKEETTLTSYFHDPTTPVLEMTTLVTNNFDNDRTMNPENFLTESPLNINQETSSVPSMTTPSPNISNDETVLPPTDISTAEPKITGLPLFTIPPIKSINNTIIQEIINITTETTFNNSSSDSEYSLSSEPTNVGVSLPIFNDSNAYSGNDSLSFHIPLSTPCQMFPSTNCTFKRTYDVLDKVGLENSNKSRSQWVTLRPLPKNDPRNKFRNGLFTHLFGIDEEDHKKRVSRKYNFTDHFKLVNCSRVKALENDESDNEIKCYSSLGEIRLNIIDENGQSSSSSSSSSSEEGGDSNEEGNSGEVGENGEEDKDKEKKGKDKKHEEDDEKEEDKKEKRKTNETVDGKNEPKGKILKNKTSSNQKRNERKKDDKNEDENEENEEENDYTERKISTRFPPTYLYKYLNKEDSSEEDDDEDEEDEEEEEGEEGEDGEEGEEDEEKNGDKYGNSPIKLDEKIPSSVCFVKKIVAKITFEGYEDGEFVWLPSVQSEVLGAYYWGFVLTQIPSGKLSSIIGGKVLVLIGIVSAGLITLLSPVLASSGAYWLLTGRIFLGMAQ</sequence>
<dbReference type="Gene3D" id="1.20.120.540">
    <property type="entry name" value="Voltage-gated potassium channels"/>
    <property type="match status" value="1"/>
</dbReference>
<dbReference type="InterPro" id="IPR036259">
    <property type="entry name" value="MFS_trans_sf"/>
</dbReference>
<keyword evidence="2 6" id="KW-0812">Transmembrane</keyword>
<feature type="region of interest" description="Disordered" evidence="5">
    <location>
        <begin position="189"/>
        <end position="236"/>
    </location>
</feature>
<feature type="region of interest" description="Disordered" evidence="5">
    <location>
        <begin position="1"/>
        <end position="27"/>
    </location>
</feature>
<keyword evidence="3 6" id="KW-1133">Transmembrane helix</keyword>
<evidence type="ECO:0000256" key="5">
    <source>
        <dbReference type="SAM" id="MobiDB-lite"/>
    </source>
</evidence>
<dbReference type="EMBL" id="SEYY01023243">
    <property type="protein sequence ID" value="KAB7494983.1"/>
    <property type="molecule type" value="Genomic_DNA"/>
</dbReference>
<keyword evidence="4 6" id="KW-0472">Membrane</keyword>
<feature type="compositionally biased region" description="Acidic residues" evidence="5">
    <location>
        <begin position="726"/>
        <end position="738"/>
    </location>
</feature>
<name>A0A5N5SLS6_9CRUS</name>
<dbReference type="PANTHER" id="PTHR11662">
    <property type="entry name" value="SOLUTE CARRIER FAMILY 17"/>
    <property type="match status" value="1"/>
</dbReference>
<feature type="region of interest" description="Disordered" evidence="5">
    <location>
        <begin position="116"/>
        <end position="135"/>
    </location>
</feature>